<dbReference type="Proteomes" id="UP000027471">
    <property type="component" value="Unassembled WGS sequence"/>
</dbReference>
<name>A0A074JUP4_9RHOB</name>
<sequence>MRFISVTMTVMLLLVAACAQTNIQPMAQDTFKVSTMAAPACGPNGARNVAFKTAAIEVIRRGGDKFVLIGDAAQSDFWSGNHNQSMVVKLVPEGSAEARNALSARQQLGANWQEILAKGAPTTCD</sequence>
<dbReference type="PROSITE" id="PS51257">
    <property type="entry name" value="PROKAR_LIPOPROTEIN"/>
    <property type="match status" value="1"/>
</dbReference>
<feature type="chain" id="PRO_5001696689" description="Lipoprotein" evidence="1">
    <location>
        <begin position="20"/>
        <end position="125"/>
    </location>
</feature>
<feature type="signal peptide" evidence="1">
    <location>
        <begin position="1"/>
        <end position="19"/>
    </location>
</feature>
<comment type="caution">
    <text evidence="2">The sequence shown here is derived from an EMBL/GenBank/DDBJ whole genome shotgun (WGS) entry which is preliminary data.</text>
</comment>
<keyword evidence="1" id="KW-0732">Signal</keyword>
<evidence type="ECO:0000313" key="2">
    <source>
        <dbReference type="EMBL" id="KEO61411.1"/>
    </source>
</evidence>
<evidence type="ECO:0000256" key="1">
    <source>
        <dbReference type="SAM" id="SignalP"/>
    </source>
</evidence>
<gene>
    <name evidence="2" type="ORF">DT23_00160</name>
</gene>
<reference evidence="2 3" key="1">
    <citation type="journal article" date="2015" name="Antonie Van Leeuwenhoek">
        <title>Thioclava indica sp. nov., isolated from surface seawater of the Indian Ocean.</title>
        <authorList>
            <person name="Liu Y."/>
            <person name="Lai Q."/>
            <person name="Du J."/>
            <person name="Xu H."/>
            <person name="Jiang L."/>
            <person name="Shao Z."/>
        </authorList>
    </citation>
    <scope>NUCLEOTIDE SEQUENCE [LARGE SCALE GENOMIC DNA]</scope>
    <source>
        <strain evidence="2 3">DT23-4</strain>
    </source>
</reference>
<dbReference type="EMBL" id="AUNB01000001">
    <property type="protein sequence ID" value="KEO61411.1"/>
    <property type="molecule type" value="Genomic_DNA"/>
</dbReference>
<dbReference type="AlphaFoldDB" id="A0A074JUP4"/>
<keyword evidence="3" id="KW-1185">Reference proteome</keyword>
<dbReference type="STRING" id="1353528.DT23_00160"/>
<protein>
    <recommendedName>
        <fullName evidence="4">Lipoprotein</fullName>
    </recommendedName>
</protein>
<dbReference type="eggNOG" id="ENOG50339N8">
    <property type="taxonomic scope" value="Bacteria"/>
</dbReference>
<evidence type="ECO:0000313" key="3">
    <source>
        <dbReference type="Proteomes" id="UP000027471"/>
    </source>
</evidence>
<evidence type="ECO:0008006" key="4">
    <source>
        <dbReference type="Google" id="ProtNLM"/>
    </source>
</evidence>
<proteinExistence type="predicted"/>
<dbReference type="RefSeq" id="WP_240473509.1">
    <property type="nucleotide sequence ID" value="NZ_AUNB01000001.1"/>
</dbReference>
<accession>A0A074JUP4</accession>
<organism evidence="2 3">
    <name type="scientific">Thioclava indica</name>
    <dbReference type="NCBI Taxonomy" id="1353528"/>
    <lineage>
        <taxon>Bacteria</taxon>
        <taxon>Pseudomonadati</taxon>
        <taxon>Pseudomonadota</taxon>
        <taxon>Alphaproteobacteria</taxon>
        <taxon>Rhodobacterales</taxon>
        <taxon>Paracoccaceae</taxon>
        <taxon>Thioclava</taxon>
    </lineage>
</organism>